<dbReference type="InterPro" id="IPR036322">
    <property type="entry name" value="WD40_repeat_dom_sf"/>
</dbReference>
<keyword evidence="13" id="KW-1185">Reference proteome</keyword>
<protein>
    <recommendedName>
        <fullName evidence="9">U3 small nucleolar RNA-associated protein 18 homolog</fullName>
    </recommendedName>
    <alternativeName>
        <fullName evidence="10">WD repeat-containing protein 50</fullName>
    </alternativeName>
</protein>
<dbReference type="PROSITE" id="PS50082">
    <property type="entry name" value="WD_REPEATS_2"/>
    <property type="match status" value="1"/>
</dbReference>
<accession>A0A6S7JJ01</accession>
<dbReference type="OrthoDB" id="1935146at2759"/>
<evidence type="ECO:0000256" key="6">
    <source>
        <dbReference type="ARBA" id="ARBA00023242"/>
    </source>
</evidence>
<reference evidence="12" key="1">
    <citation type="submission" date="2020-04" db="EMBL/GenBank/DDBJ databases">
        <authorList>
            <person name="Alioto T."/>
            <person name="Alioto T."/>
            <person name="Gomez Garrido J."/>
        </authorList>
    </citation>
    <scope>NUCLEOTIDE SEQUENCE</scope>
    <source>
        <strain evidence="12">A484AB</strain>
    </source>
</reference>
<evidence type="ECO:0000256" key="5">
    <source>
        <dbReference type="ARBA" id="ARBA00022737"/>
    </source>
</evidence>
<keyword evidence="3" id="KW-0597">Phosphoprotein</keyword>
<dbReference type="Gene3D" id="2.130.10.10">
    <property type="entry name" value="YVTN repeat-like/Quinoprotein amine dehydrogenase"/>
    <property type="match status" value="1"/>
</dbReference>
<keyword evidence="2" id="KW-0698">rRNA processing</keyword>
<dbReference type="SUPFAM" id="SSF50978">
    <property type="entry name" value="WD40 repeat-like"/>
    <property type="match status" value="1"/>
</dbReference>
<dbReference type="EMBL" id="CACRXK020009210">
    <property type="protein sequence ID" value="CAB4016662.1"/>
    <property type="molecule type" value="Genomic_DNA"/>
</dbReference>
<keyword evidence="4" id="KW-0853">WD repeat</keyword>
<evidence type="ECO:0000256" key="8">
    <source>
        <dbReference type="ARBA" id="ARBA00058527"/>
    </source>
</evidence>
<dbReference type="Proteomes" id="UP001152795">
    <property type="component" value="Unassembled WGS sequence"/>
</dbReference>
<dbReference type="GO" id="GO:0032040">
    <property type="term" value="C:small-subunit processome"/>
    <property type="evidence" value="ECO:0007669"/>
    <property type="project" value="TreeGrafter"/>
</dbReference>
<evidence type="ECO:0000313" key="12">
    <source>
        <dbReference type="EMBL" id="CAB4016662.1"/>
    </source>
</evidence>
<evidence type="ECO:0000313" key="13">
    <source>
        <dbReference type="Proteomes" id="UP001152795"/>
    </source>
</evidence>
<dbReference type="InterPro" id="IPR019775">
    <property type="entry name" value="WD40_repeat_CS"/>
</dbReference>
<dbReference type="InterPro" id="IPR001680">
    <property type="entry name" value="WD40_rpt"/>
</dbReference>
<evidence type="ECO:0000259" key="11">
    <source>
        <dbReference type="Pfam" id="PF05131"/>
    </source>
</evidence>
<keyword evidence="5" id="KW-0677">Repeat</keyword>
<dbReference type="PROSITE" id="PS50294">
    <property type="entry name" value="WD_REPEATS_REGION"/>
    <property type="match status" value="1"/>
</dbReference>
<dbReference type="PANTHER" id="PTHR18359:SF0">
    <property type="entry name" value="U3 SMALL NUCLEOLAR RNA-ASSOCIATED PROTEIN 18 HOMOLOG"/>
    <property type="match status" value="1"/>
</dbReference>
<dbReference type="Pfam" id="PF05131">
    <property type="entry name" value="Pep3_Vps18"/>
    <property type="match status" value="1"/>
</dbReference>
<comment type="caution">
    <text evidence="12">The sequence shown here is derived from an EMBL/GenBank/DDBJ whole genome shotgun (WGS) entry which is preliminary data.</text>
</comment>
<evidence type="ECO:0000256" key="10">
    <source>
        <dbReference type="ARBA" id="ARBA00075773"/>
    </source>
</evidence>
<name>A0A6S7JJ01_PARCT</name>
<sequence length="336" mass="37822">MPLPKNRLFAQFHAPQTARMKDEILLQLSMETPKAVVKCLEFHPSSKILLVAGLNNTLSIFQVDGKTNANLQTIYLKGFPIHTAHFIENGEQVILASQRRHFYCYDMVAGSVTRIPEIRGKEEKQFSNFFASPDGKYLVFTGNSGFMYLLSSKTKQWMADLKMNGSVTTIAFFADGKRMLSAGNDGEVYVWDIKSKRCIHKFKDEGCIKATALAVSPNGLYLACGSDSGVVNIYDKQCFEDEFPKPIKAVMNLTTRIDKLKFNCTSEILGISSRSIKNAFRLFHVPSLTVFSNWPTSSTPLRYVETFDFSPRSGYLAIGNDRGRALLFRLNHYIDA</sequence>
<dbReference type="Pfam" id="PF00400">
    <property type="entry name" value="WD40"/>
    <property type="match status" value="1"/>
</dbReference>
<comment type="similarity">
    <text evidence="7">Belongs to the WD repeat UTP18 family.</text>
</comment>
<evidence type="ECO:0000256" key="1">
    <source>
        <dbReference type="ARBA" id="ARBA00004604"/>
    </source>
</evidence>
<evidence type="ECO:0000256" key="7">
    <source>
        <dbReference type="ARBA" id="ARBA00025767"/>
    </source>
</evidence>
<dbReference type="GO" id="GO:0006364">
    <property type="term" value="P:rRNA processing"/>
    <property type="evidence" value="ECO:0007669"/>
    <property type="project" value="UniProtKB-KW"/>
</dbReference>
<evidence type="ECO:0000256" key="3">
    <source>
        <dbReference type="ARBA" id="ARBA00022553"/>
    </source>
</evidence>
<feature type="domain" description="Pep3/Vps18 beta-propeller" evidence="11">
    <location>
        <begin position="93"/>
        <end position="210"/>
    </location>
</feature>
<comment type="subcellular location">
    <subcellularLocation>
        <location evidence="1">Nucleus</location>
        <location evidence="1">Nucleolus</location>
    </subcellularLocation>
</comment>
<dbReference type="SMART" id="SM00320">
    <property type="entry name" value="WD40"/>
    <property type="match status" value="4"/>
</dbReference>
<dbReference type="InterPro" id="IPR015943">
    <property type="entry name" value="WD40/YVTN_repeat-like_dom_sf"/>
</dbReference>
<dbReference type="InterPro" id="IPR045161">
    <property type="entry name" value="Utp18"/>
</dbReference>
<dbReference type="FunFam" id="2.130.10.10:FF:000121">
    <property type="entry name" value="U3 small nucleolar RNA-associated protein 18 homolog"/>
    <property type="match status" value="1"/>
</dbReference>
<gene>
    <name evidence="12" type="ORF">PACLA_8A031048</name>
</gene>
<dbReference type="AlphaFoldDB" id="A0A6S7JJ01"/>
<evidence type="ECO:0000256" key="2">
    <source>
        <dbReference type="ARBA" id="ARBA00022552"/>
    </source>
</evidence>
<organism evidence="12 13">
    <name type="scientific">Paramuricea clavata</name>
    <name type="common">Red gorgonian</name>
    <name type="synonym">Violescent sea-whip</name>
    <dbReference type="NCBI Taxonomy" id="317549"/>
    <lineage>
        <taxon>Eukaryota</taxon>
        <taxon>Metazoa</taxon>
        <taxon>Cnidaria</taxon>
        <taxon>Anthozoa</taxon>
        <taxon>Octocorallia</taxon>
        <taxon>Malacalcyonacea</taxon>
        <taxon>Plexauridae</taxon>
        <taxon>Paramuricea</taxon>
    </lineage>
</organism>
<dbReference type="PROSITE" id="PS00678">
    <property type="entry name" value="WD_REPEATS_1"/>
    <property type="match status" value="1"/>
</dbReference>
<dbReference type="InterPro" id="IPR007810">
    <property type="entry name" value="Pep3/Vps18_beta-prop"/>
</dbReference>
<keyword evidence="6" id="KW-0539">Nucleus</keyword>
<proteinExistence type="inferred from homology"/>
<evidence type="ECO:0000256" key="4">
    <source>
        <dbReference type="ARBA" id="ARBA00022574"/>
    </source>
</evidence>
<evidence type="ECO:0000256" key="9">
    <source>
        <dbReference type="ARBA" id="ARBA00074442"/>
    </source>
</evidence>
<dbReference type="PANTHER" id="PTHR18359">
    <property type="entry name" value="WD-REPEAT PROTEIN-RELATED"/>
    <property type="match status" value="1"/>
</dbReference>
<dbReference type="GO" id="GO:0034388">
    <property type="term" value="C:Pwp2p-containing subcomplex of 90S preribosome"/>
    <property type="evidence" value="ECO:0007669"/>
    <property type="project" value="TreeGrafter"/>
</dbReference>
<comment type="function">
    <text evidence="8">Part of the small subunit (SSU) processome, first precursor of the small eukaryotic ribosomal subunit. During the assembly of the SSU processome in the nucleolus, many ribosome biogenesis factors, an RNA chaperone and ribosomal proteins associate with the nascent pre-rRNA and work in concert to generate RNA folding, modifications, rearrangements and cleavage as well as targeted degradation of pre-ribosomal RNA by the RNA exosome. Involved in nucleolar processing of pre-18S ribosomal RNA.</text>
</comment>